<dbReference type="PANTHER" id="PTHR34853:SF5">
    <property type="entry name" value="LIP-DOMAIN-CONTAINING PROTEIN-RELATED"/>
    <property type="match status" value="1"/>
</dbReference>
<evidence type="ECO:0000313" key="3">
    <source>
        <dbReference type="EMBL" id="KAF7556677.1"/>
    </source>
</evidence>
<proteinExistence type="inferred from homology"/>
<keyword evidence="2" id="KW-0732">Signal</keyword>
<dbReference type="PANTHER" id="PTHR34853">
    <property type="match status" value="1"/>
</dbReference>
<feature type="chain" id="PRO_5040557165" description="Secretory lipase" evidence="2">
    <location>
        <begin position="21"/>
        <end position="448"/>
    </location>
</feature>
<keyword evidence="4" id="KW-1185">Reference proteome</keyword>
<gene>
    <name evidence="3" type="ORF">G7Z17_g1249</name>
</gene>
<dbReference type="PIRSF" id="PIRSF029171">
    <property type="entry name" value="Esterase_LipA"/>
    <property type="match status" value="1"/>
</dbReference>
<organism evidence="3 4">
    <name type="scientific">Cylindrodendrum hubeiense</name>
    <dbReference type="NCBI Taxonomy" id="595255"/>
    <lineage>
        <taxon>Eukaryota</taxon>
        <taxon>Fungi</taxon>
        <taxon>Dikarya</taxon>
        <taxon>Ascomycota</taxon>
        <taxon>Pezizomycotina</taxon>
        <taxon>Sordariomycetes</taxon>
        <taxon>Hypocreomycetidae</taxon>
        <taxon>Hypocreales</taxon>
        <taxon>Nectriaceae</taxon>
        <taxon>Cylindrodendrum</taxon>
    </lineage>
</organism>
<dbReference type="InterPro" id="IPR005152">
    <property type="entry name" value="Lipase_secreted"/>
</dbReference>
<protein>
    <recommendedName>
        <fullName evidence="5">Secretory lipase</fullName>
    </recommendedName>
</protein>
<feature type="signal peptide" evidence="2">
    <location>
        <begin position="1"/>
        <end position="20"/>
    </location>
</feature>
<dbReference type="Gene3D" id="3.40.50.1820">
    <property type="entry name" value="alpha/beta hydrolase"/>
    <property type="match status" value="1"/>
</dbReference>
<sequence>MTRTFLRVLAYLAISTALYATPSASSQLPPSKDPFYAVPDDIEKFAPGEILRHRQPPDVISAFGSPPSNLQRSHQILYRTNDDEGNATATVVTVLVPNKPDLSKVVSYQVAEDAVTIDCAPSHGFLFGTGNDPLLGSRTLQTQLLLLQGALEEGWVVIVADYEGPKGAFYATKLAGHAVLDGIRAVIQSAQYTGVASNSQVALCGYSAGAAVTQWAAELQSTYAPELKIAGAALGGGCNSISVPVSKVNKERVAGFIPVILLGLAAQYPEVGEVIEKHLKPSAKEDFYRPLHQCLDANIAFFNGRDIIGMFDDWVRFSSEPAIIKVFAQSNQGRQISQIPMFFHAAVQDEAVPIAQMDKMVIDYCAKGGNVLYRRDIATNLRHTSYGIVGTPIAMDWIRGLFNGNLPKPGCSTITGTTSEIDPEFLKIFPKTIADALVASSKKLGGGV</sequence>
<dbReference type="Proteomes" id="UP000722485">
    <property type="component" value="Unassembled WGS sequence"/>
</dbReference>
<evidence type="ECO:0008006" key="5">
    <source>
        <dbReference type="Google" id="ProtNLM"/>
    </source>
</evidence>
<name>A0A9P5HJR6_9HYPO</name>
<dbReference type="AlphaFoldDB" id="A0A9P5HJR6"/>
<dbReference type="Gene3D" id="1.10.260.130">
    <property type="match status" value="1"/>
</dbReference>
<dbReference type="InterPro" id="IPR029058">
    <property type="entry name" value="AB_hydrolase_fold"/>
</dbReference>
<evidence type="ECO:0000313" key="4">
    <source>
        <dbReference type="Proteomes" id="UP000722485"/>
    </source>
</evidence>
<reference evidence="3" key="1">
    <citation type="submission" date="2020-03" db="EMBL/GenBank/DDBJ databases">
        <title>Draft Genome Sequence of Cylindrodendrum hubeiense.</title>
        <authorList>
            <person name="Buettner E."/>
            <person name="Kellner H."/>
        </authorList>
    </citation>
    <scope>NUCLEOTIDE SEQUENCE</scope>
    <source>
        <strain evidence="3">IHI 201604</strain>
    </source>
</reference>
<dbReference type="OrthoDB" id="2373480at2759"/>
<dbReference type="GO" id="GO:0004806">
    <property type="term" value="F:triacylglycerol lipase activity"/>
    <property type="evidence" value="ECO:0007669"/>
    <property type="project" value="UniProtKB-UniRule"/>
</dbReference>
<dbReference type="Pfam" id="PF03583">
    <property type="entry name" value="LIP"/>
    <property type="match status" value="1"/>
</dbReference>
<keyword evidence="1" id="KW-0378">Hydrolase</keyword>
<evidence type="ECO:0000256" key="1">
    <source>
        <dbReference type="ARBA" id="ARBA00022801"/>
    </source>
</evidence>
<comment type="similarity">
    <text evidence="2">Belongs to the AB hydrolase superfamily. Lipase family.</text>
</comment>
<evidence type="ECO:0000256" key="2">
    <source>
        <dbReference type="PIRNR" id="PIRNR029171"/>
    </source>
</evidence>
<accession>A0A9P5HJR6</accession>
<dbReference type="SUPFAM" id="SSF53474">
    <property type="entry name" value="alpha/beta-Hydrolases"/>
    <property type="match status" value="1"/>
</dbReference>
<dbReference type="GO" id="GO:0016042">
    <property type="term" value="P:lipid catabolic process"/>
    <property type="evidence" value="ECO:0007669"/>
    <property type="project" value="UniProtKB-UniRule"/>
</dbReference>
<comment type="caution">
    <text evidence="3">The sequence shown here is derived from an EMBL/GenBank/DDBJ whole genome shotgun (WGS) entry which is preliminary data.</text>
</comment>
<dbReference type="EMBL" id="JAANBB010000010">
    <property type="protein sequence ID" value="KAF7556677.1"/>
    <property type="molecule type" value="Genomic_DNA"/>
</dbReference>